<keyword evidence="3" id="KW-1185">Reference proteome</keyword>
<dbReference type="AlphaFoldDB" id="A0A6G1K6D6"/>
<organism evidence="2 3">
    <name type="scientific">Pleomassaria siparia CBS 279.74</name>
    <dbReference type="NCBI Taxonomy" id="1314801"/>
    <lineage>
        <taxon>Eukaryota</taxon>
        <taxon>Fungi</taxon>
        <taxon>Dikarya</taxon>
        <taxon>Ascomycota</taxon>
        <taxon>Pezizomycotina</taxon>
        <taxon>Dothideomycetes</taxon>
        <taxon>Pleosporomycetidae</taxon>
        <taxon>Pleosporales</taxon>
        <taxon>Pleomassariaceae</taxon>
        <taxon>Pleomassaria</taxon>
    </lineage>
</organism>
<dbReference type="PANTHER" id="PTHR43591:SF105">
    <property type="entry name" value="METHYLTRANSFERASE DOMAIN-CONTAINING PROTEIN-RELATED"/>
    <property type="match status" value="1"/>
</dbReference>
<keyword evidence="2" id="KW-0808">Transferase</keyword>
<dbReference type="InterPro" id="IPR029063">
    <property type="entry name" value="SAM-dependent_MTases_sf"/>
</dbReference>
<dbReference type="GO" id="GO:0032259">
    <property type="term" value="P:methylation"/>
    <property type="evidence" value="ECO:0007669"/>
    <property type="project" value="UniProtKB-KW"/>
</dbReference>
<dbReference type="Gene3D" id="3.40.50.150">
    <property type="entry name" value="Vaccinia Virus protein VP39"/>
    <property type="match status" value="1"/>
</dbReference>
<dbReference type="PANTHER" id="PTHR43591">
    <property type="entry name" value="METHYLTRANSFERASE"/>
    <property type="match status" value="1"/>
</dbReference>
<feature type="region of interest" description="Disordered" evidence="1">
    <location>
        <begin position="316"/>
        <end position="365"/>
    </location>
</feature>
<dbReference type="GO" id="GO:0008168">
    <property type="term" value="F:methyltransferase activity"/>
    <property type="evidence" value="ECO:0007669"/>
    <property type="project" value="UniProtKB-KW"/>
</dbReference>
<dbReference type="CDD" id="cd02440">
    <property type="entry name" value="AdoMet_MTases"/>
    <property type="match status" value="1"/>
</dbReference>
<gene>
    <name evidence="2" type="ORF">K504DRAFT_477618</name>
</gene>
<accession>A0A6G1K6D6</accession>
<dbReference type="SUPFAM" id="SSF53335">
    <property type="entry name" value="S-adenosyl-L-methionine-dependent methyltransferases"/>
    <property type="match status" value="1"/>
</dbReference>
<evidence type="ECO:0000313" key="3">
    <source>
        <dbReference type="Proteomes" id="UP000799428"/>
    </source>
</evidence>
<name>A0A6G1K6D6_9PLEO</name>
<feature type="compositionally biased region" description="Polar residues" evidence="1">
    <location>
        <begin position="319"/>
        <end position="331"/>
    </location>
</feature>
<proteinExistence type="predicted"/>
<dbReference type="Pfam" id="PF13489">
    <property type="entry name" value="Methyltransf_23"/>
    <property type="match status" value="1"/>
</dbReference>
<keyword evidence="2" id="KW-0489">Methyltransferase</keyword>
<evidence type="ECO:0000256" key="1">
    <source>
        <dbReference type="SAM" id="MobiDB-lite"/>
    </source>
</evidence>
<protein>
    <submittedName>
        <fullName evidence="2">S-adenosyl-L-methionine-dependent methyltransferase</fullName>
    </submittedName>
</protein>
<dbReference type="OrthoDB" id="2013972at2759"/>
<dbReference type="Proteomes" id="UP000799428">
    <property type="component" value="Unassembled WGS sequence"/>
</dbReference>
<sequence>MPKMRPEEASNISISLASSVTRYRYENGRRYHAYREGSYYAPNDERYSSYETIVHHLWLLTFDDKLFLAPIDNPETILDIGTGTGLWAVDMADYFPNAEIIGTDLSPTQTTTAPPNIRFEVDDASLEWTYPPSSFSYIHIRGLTGCIPSWPALYNQAYTALAPNGYLEHAEFSVLTNADPTSSKRADQIYTAFSNSILGMGDEKTGMTFRTIEHMKEWMEEAGFVDVEERRFIWPIGTWPKDVRLKDLGRWGERNWADGLEGWVLALYTRVLGWTYAEVQAFVAEFKSIIKDRKNHYWHEVRCVYGRKPDIGEEAIPSKQAQDQPQTSTSPAAEAGQWGPSLDHHHHHLQDQEPTSNAHRDAMQS</sequence>
<dbReference type="EMBL" id="MU005772">
    <property type="protein sequence ID" value="KAF2708183.1"/>
    <property type="molecule type" value="Genomic_DNA"/>
</dbReference>
<evidence type="ECO:0000313" key="2">
    <source>
        <dbReference type="EMBL" id="KAF2708183.1"/>
    </source>
</evidence>
<reference evidence="2" key="1">
    <citation type="journal article" date="2020" name="Stud. Mycol.">
        <title>101 Dothideomycetes genomes: a test case for predicting lifestyles and emergence of pathogens.</title>
        <authorList>
            <person name="Haridas S."/>
            <person name="Albert R."/>
            <person name="Binder M."/>
            <person name="Bloem J."/>
            <person name="Labutti K."/>
            <person name="Salamov A."/>
            <person name="Andreopoulos B."/>
            <person name="Baker S."/>
            <person name="Barry K."/>
            <person name="Bills G."/>
            <person name="Bluhm B."/>
            <person name="Cannon C."/>
            <person name="Castanera R."/>
            <person name="Culley D."/>
            <person name="Daum C."/>
            <person name="Ezra D."/>
            <person name="Gonzalez J."/>
            <person name="Henrissat B."/>
            <person name="Kuo A."/>
            <person name="Liang C."/>
            <person name="Lipzen A."/>
            <person name="Lutzoni F."/>
            <person name="Magnuson J."/>
            <person name="Mondo S."/>
            <person name="Nolan M."/>
            <person name="Ohm R."/>
            <person name="Pangilinan J."/>
            <person name="Park H.-J."/>
            <person name="Ramirez L."/>
            <person name="Alfaro M."/>
            <person name="Sun H."/>
            <person name="Tritt A."/>
            <person name="Yoshinaga Y."/>
            <person name="Zwiers L.-H."/>
            <person name="Turgeon B."/>
            <person name="Goodwin S."/>
            <person name="Spatafora J."/>
            <person name="Crous P."/>
            <person name="Grigoriev I."/>
        </authorList>
    </citation>
    <scope>NUCLEOTIDE SEQUENCE</scope>
    <source>
        <strain evidence="2">CBS 279.74</strain>
    </source>
</reference>